<comment type="caution">
    <text evidence="2">The sequence shown here is derived from an EMBL/GenBank/DDBJ whole genome shotgun (WGS) entry which is preliminary data.</text>
</comment>
<feature type="transmembrane region" description="Helical" evidence="1">
    <location>
        <begin position="296"/>
        <end position="316"/>
    </location>
</feature>
<feature type="transmembrane region" description="Helical" evidence="1">
    <location>
        <begin position="12"/>
        <end position="35"/>
    </location>
</feature>
<feature type="transmembrane region" description="Helical" evidence="1">
    <location>
        <begin position="162"/>
        <end position="187"/>
    </location>
</feature>
<dbReference type="EMBL" id="JAUQSY010000006">
    <property type="protein sequence ID" value="MDO7875086.1"/>
    <property type="molecule type" value="Genomic_DNA"/>
</dbReference>
<accession>A0ABT9B9Z1</accession>
<feature type="transmembrane region" description="Helical" evidence="1">
    <location>
        <begin position="263"/>
        <end position="284"/>
    </location>
</feature>
<keyword evidence="1" id="KW-1133">Transmembrane helix</keyword>
<evidence type="ECO:0000313" key="3">
    <source>
        <dbReference type="Proteomes" id="UP001176429"/>
    </source>
</evidence>
<proteinExistence type="predicted"/>
<feature type="transmembrane region" description="Helical" evidence="1">
    <location>
        <begin position="90"/>
        <end position="110"/>
    </location>
</feature>
<evidence type="ECO:0000313" key="2">
    <source>
        <dbReference type="EMBL" id="MDO7875086.1"/>
    </source>
</evidence>
<evidence type="ECO:0008006" key="4">
    <source>
        <dbReference type="Google" id="ProtNLM"/>
    </source>
</evidence>
<feature type="transmembrane region" description="Helical" evidence="1">
    <location>
        <begin position="414"/>
        <end position="437"/>
    </location>
</feature>
<reference evidence="2" key="1">
    <citation type="submission" date="2023-07" db="EMBL/GenBank/DDBJ databases">
        <authorList>
            <person name="Kim M.K."/>
        </authorList>
    </citation>
    <scope>NUCLEOTIDE SEQUENCE</scope>
    <source>
        <strain evidence="2">ASUV-10-1</strain>
    </source>
</reference>
<dbReference type="Proteomes" id="UP001176429">
    <property type="component" value="Unassembled WGS sequence"/>
</dbReference>
<organism evidence="2 3">
    <name type="scientific">Hymenobacter aranciens</name>
    <dbReference type="NCBI Taxonomy" id="3063996"/>
    <lineage>
        <taxon>Bacteria</taxon>
        <taxon>Pseudomonadati</taxon>
        <taxon>Bacteroidota</taxon>
        <taxon>Cytophagia</taxon>
        <taxon>Cytophagales</taxon>
        <taxon>Hymenobacteraceae</taxon>
        <taxon>Hymenobacter</taxon>
    </lineage>
</organism>
<keyword evidence="1" id="KW-0472">Membrane</keyword>
<dbReference type="RefSeq" id="WP_305006405.1">
    <property type="nucleotide sequence ID" value="NZ_JAUQSY010000006.1"/>
</dbReference>
<feature type="transmembrane region" description="Helical" evidence="1">
    <location>
        <begin position="328"/>
        <end position="345"/>
    </location>
</feature>
<protein>
    <recommendedName>
        <fullName evidence="4">Glycosyltransferase RgtA/B/C/D-like domain-containing protein</fullName>
    </recommendedName>
</protein>
<feature type="transmembrane region" description="Helical" evidence="1">
    <location>
        <begin position="385"/>
        <end position="402"/>
    </location>
</feature>
<gene>
    <name evidence="2" type="ORF">Q5H93_10120</name>
</gene>
<keyword evidence="3" id="KW-1185">Reference proteome</keyword>
<feature type="transmembrane region" description="Helical" evidence="1">
    <location>
        <begin position="352"/>
        <end position="373"/>
    </location>
</feature>
<name>A0ABT9B9Z1_9BACT</name>
<sequence length="438" mass="48000">MQTSVSATPSPTPGLAWLPALASHALLLMVVYAALYSFGILTTAPTAKTLISWDAGWFNSVRTNGYEAGTGQTNIPFFPLFPYLWRLSGLNGLGISIVNACFMFLGSVWLGRTFSLSRQQLLVLLATPPLFFCLVPYAEGLFFLFGAVLLHGLHRRHLAFTILGLLGCCLTRSAATLFIPAFVFAELLACTSRAEVSQFALRLLTGLLAIAAALGIVMYMHFLATGDAFALFNSYQHWGHEMRWPPAARLFSSAGLPMLGLDLLAMLASSLAVVACLWLGIRWLRSWWQPQAVPAPSRAVVFSLGYCVGVFAFMVLYQEGDLSNSSRYVLGTPFFAVLLLQLSAWQRLTAGVRWVSAGIALALVIALAMWCGWPARMPGFFPGEATFFFAAWLGYLLCYVAAFTTNRYGRDIRIGLYVVNTIYQIILLNLFIGGAWMG</sequence>
<keyword evidence="1" id="KW-0812">Transmembrane</keyword>
<feature type="transmembrane region" description="Helical" evidence="1">
    <location>
        <begin position="122"/>
        <end position="150"/>
    </location>
</feature>
<feature type="transmembrane region" description="Helical" evidence="1">
    <location>
        <begin position="199"/>
        <end position="222"/>
    </location>
</feature>
<evidence type="ECO:0000256" key="1">
    <source>
        <dbReference type="SAM" id="Phobius"/>
    </source>
</evidence>